<organism evidence="7 8">
    <name type="scientific">Anser brachyrhynchus</name>
    <name type="common">Pink-footed goose</name>
    <dbReference type="NCBI Taxonomy" id="132585"/>
    <lineage>
        <taxon>Eukaryota</taxon>
        <taxon>Metazoa</taxon>
        <taxon>Chordata</taxon>
        <taxon>Craniata</taxon>
        <taxon>Vertebrata</taxon>
        <taxon>Euteleostomi</taxon>
        <taxon>Archelosauria</taxon>
        <taxon>Archosauria</taxon>
        <taxon>Dinosauria</taxon>
        <taxon>Saurischia</taxon>
        <taxon>Theropoda</taxon>
        <taxon>Coelurosauria</taxon>
        <taxon>Aves</taxon>
        <taxon>Neognathae</taxon>
        <taxon>Galloanserae</taxon>
        <taxon>Anseriformes</taxon>
        <taxon>Anatidae</taxon>
        <taxon>Anserinae</taxon>
        <taxon>Anser</taxon>
    </lineage>
</organism>
<dbReference type="Proteomes" id="UP000694426">
    <property type="component" value="Unplaced"/>
</dbReference>
<dbReference type="EC" id="2.8.2.-" evidence="5"/>
<dbReference type="SUPFAM" id="SSF52540">
    <property type="entry name" value="P-loop containing nucleoside triphosphate hydrolases"/>
    <property type="match status" value="2"/>
</dbReference>
<dbReference type="FunFam" id="3.40.50.300:FF:000433">
    <property type="entry name" value="Estrogen sulfotransferase"/>
    <property type="match status" value="1"/>
</dbReference>
<dbReference type="Ensembl" id="ENSABRT00000023245.1">
    <property type="protein sequence ID" value="ENSABRP00000016323.1"/>
    <property type="gene ID" value="ENSABRG00000014321.1"/>
</dbReference>
<protein>
    <recommendedName>
        <fullName evidence="5">Sulfotransferase</fullName>
        <ecNumber evidence="5">2.8.2.-</ecNumber>
    </recommendedName>
</protein>
<reference evidence="7" key="2">
    <citation type="submission" date="2025-09" db="UniProtKB">
        <authorList>
            <consortium name="Ensembl"/>
        </authorList>
    </citation>
    <scope>IDENTIFICATION</scope>
</reference>
<dbReference type="Pfam" id="PF00685">
    <property type="entry name" value="Sulfotransfer_1"/>
    <property type="match status" value="2"/>
</dbReference>
<keyword evidence="4 5" id="KW-0808">Transferase</keyword>
<accession>A0A8B9CB39</accession>
<evidence type="ECO:0000259" key="6">
    <source>
        <dbReference type="Pfam" id="PF00685"/>
    </source>
</evidence>
<dbReference type="InterPro" id="IPR027417">
    <property type="entry name" value="P-loop_NTPase"/>
</dbReference>
<dbReference type="GO" id="GO:0051923">
    <property type="term" value="P:sulfation"/>
    <property type="evidence" value="ECO:0007669"/>
    <property type="project" value="Ensembl"/>
</dbReference>
<reference evidence="7" key="1">
    <citation type="submission" date="2025-08" db="UniProtKB">
        <authorList>
            <consortium name="Ensembl"/>
        </authorList>
    </citation>
    <scope>IDENTIFICATION</scope>
</reference>
<dbReference type="GO" id="GO:0000103">
    <property type="term" value="P:sulfate assimilation"/>
    <property type="evidence" value="ECO:0007669"/>
    <property type="project" value="Ensembl"/>
</dbReference>
<evidence type="ECO:0000256" key="3">
    <source>
        <dbReference type="ARBA" id="ARBA00022490"/>
    </source>
</evidence>
<keyword evidence="8" id="KW-1185">Reference proteome</keyword>
<dbReference type="GeneTree" id="ENSGT00940000162879"/>
<proteinExistence type="inferred from homology"/>
<feature type="domain" description="Sulfotransferase" evidence="6">
    <location>
        <begin position="299"/>
        <end position="329"/>
    </location>
</feature>
<feature type="domain" description="Sulfotransferase" evidence="6">
    <location>
        <begin position="38"/>
        <end position="260"/>
    </location>
</feature>
<comment type="subcellular location">
    <subcellularLocation>
        <location evidence="1">Cytoplasm</location>
    </subcellularLocation>
</comment>
<dbReference type="GO" id="GO:0005737">
    <property type="term" value="C:cytoplasm"/>
    <property type="evidence" value="ECO:0007669"/>
    <property type="project" value="UniProtKB-SubCell"/>
</dbReference>
<evidence type="ECO:0000313" key="8">
    <source>
        <dbReference type="Proteomes" id="UP000694426"/>
    </source>
</evidence>
<dbReference type="PANTHER" id="PTHR11783">
    <property type="entry name" value="SULFOTRANSFERASE SULT"/>
    <property type="match status" value="1"/>
</dbReference>
<dbReference type="GO" id="GO:0004062">
    <property type="term" value="F:aryl sulfotransferase activity"/>
    <property type="evidence" value="ECO:0007669"/>
    <property type="project" value="Ensembl"/>
</dbReference>
<comment type="similarity">
    <text evidence="2 5">Belongs to the sulfotransferase 1 family.</text>
</comment>
<keyword evidence="3" id="KW-0963">Cytoplasm</keyword>
<evidence type="ECO:0000313" key="7">
    <source>
        <dbReference type="Ensembl" id="ENSABRP00000016323.1"/>
    </source>
</evidence>
<evidence type="ECO:0000256" key="4">
    <source>
        <dbReference type="ARBA" id="ARBA00022679"/>
    </source>
</evidence>
<evidence type="ECO:0000256" key="5">
    <source>
        <dbReference type="RuleBase" id="RU361155"/>
    </source>
</evidence>
<evidence type="ECO:0000256" key="2">
    <source>
        <dbReference type="ARBA" id="ARBA00005771"/>
    </source>
</evidence>
<sequence>MGMDEVGREDLGSLHGIPFYKSFIEGWPQVEAFQARHDDLLIATYPKSGTTWLSEILDMIYHDGDVEKCRRDAIFNRVPFLEMKAPKIPSGVDLLEKTPSPRLVKTHLPVQLLPASFQEKDCKVIYMARNPKDVVISYYYFYQMAKIHPDPGTLAEFLETFMNGKVAYGSWYEHVRGWWEKRQEKRLLYLFYEDMKKDPRREVQKILQFLGKEVPEETVARILHHTSFQEMKKNPAANYETMPSSLMDHSLSPFMRKGRFRPVILGQWGGWVPGPTSAQIADVCGGQILPHVLSHLPTPKGISGDWKNHFTVAQNECFDRHYQQHMAGSELCFQTEV</sequence>
<name>A0A8B9CB39_9AVES</name>
<evidence type="ECO:0000256" key="1">
    <source>
        <dbReference type="ARBA" id="ARBA00004496"/>
    </source>
</evidence>
<dbReference type="InterPro" id="IPR000863">
    <property type="entry name" value="Sulfotransferase_dom"/>
</dbReference>
<dbReference type="AlphaFoldDB" id="A0A8B9CB39"/>
<dbReference type="Gene3D" id="3.40.50.300">
    <property type="entry name" value="P-loop containing nucleotide triphosphate hydrolases"/>
    <property type="match status" value="1"/>
</dbReference>